<dbReference type="InterPro" id="IPR029052">
    <property type="entry name" value="Metallo-depent_PP-like"/>
</dbReference>
<comment type="caution">
    <text evidence="4">The sequence shown here is derived from an EMBL/GenBank/DDBJ whole genome shotgun (WGS) entry which is preliminary data.</text>
</comment>
<feature type="domain" description="PhoD-like phosphatase metallophosphatase" evidence="2">
    <location>
        <begin position="138"/>
        <end position="514"/>
    </location>
</feature>
<dbReference type="PANTHER" id="PTHR43606:SF2">
    <property type="entry name" value="ALKALINE PHOSPHATASE FAMILY PROTEIN (AFU_ORTHOLOGUE AFUA_5G03860)"/>
    <property type="match status" value="1"/>
</dbReference>
<dbReference type="Gene3D" id="3.60.21.70">
    <property type="entry name" value="PhoD-like phosphatase"/>
    <property type="match status" value="1"/>
</dbReference>
<dbReference type="InterPro" id="IPR052900">
    <property type="entry name" value="Phospholipid_Metab_Enz"/>
</dbReference>
<sequence length="545" mass="59051">MHPLWATMDRRLLIKVGTAGLAALSLPGAAAAMLAQGFTHGVASGEPSAHSVLLWTRYAAANDSDLTVEVAETPDFARVVGGGKATAHGARDHVAKIVVDALEPGRWYFYRFIAPDGTASPIGRTRTLPDGPTSAFTLALFSCANLPYGWFNAYAHAAARGDIDLVAHVGDYLYEYGAGHYPTRGEAVAGRLLQPSREIVALADYRLRYAAYRSDPDLQRLHQLFPVIAQWDDHEFANDAWKGGAENHDAGEGEWSDRAAAAERAWREWMPVAETRWRDYQVGDLATIFLPETRITGRDKPFDLGDVLKGSSGGDVAATLKRFAETDYRDPARQLLGGDQERWLFGGLAASAKAGTRWQVCAQQVVTGSLFTPPESRGWFGGDLPAEVRRRIDVAQIAARAGLPLSMDSWDGYPAARDRLLAAAQGADANLVMLAGDSHNAWAFDLAHDARPVGVEVGGQSVTSPGFEAFTPGISDSRRVAAIRASSPQLKWANTENRGYASVHMTRDAMTANWHLVADVRRRSPALSGTHSMTAHHGRKAYDPV</sequence>
<dbReference type="PANTHER" id="PTHR43606">
    <property type="entry name" value="PHOSPHATASE, PUTATIVE (AFU_ORTHOLOGUE AFUA_6G08710)-RELATED"/>
    <property type="match status" value="1"/>
</dbReference>
<dbReference type="Gene3D" id="2.60.40.380">
    <property type="entry name" value="Purple acid phosphatase-like, N-terminal"/>
    <property type="match status" value="1"/>
</dbReference>
<dbReference type="InterPro" id="IPR032093">
    <property type="entry name" value="PhoD_N"/>
</dbReference>
<dbReference type="AlphaFoldDB" id="A0A2W5MR80"/>
<feature type="chain" id="PRO_5016115548" evidence="1">
    <location>
        <begin position="32"/>
        <end position="545"/>
    </location>
</feature>
<protein>
    <submittedName>
        <fullName evidence="4">Alkaline phosphatase</fullName>
    </submittedName>
</protein>
<organism evidence="4 5">
    <name type="scientific">Sphingopyxis macrogoltabida</name>
    <name type="common">Sphingomonas macrogoltabidus</name>
    <dbReference type="NCBI Taxonomy" id="33050"/>
    <lineage>
        <taxon>Bacteria</taxon>
        <taxon>Pseudomonadati</taxon>
        <taxon>Pseudomonadota</taxon>
        <taxon>Alphaproteobacteria</taxon>
        <taxon>Sphingomonadales</taxon>
        <taxon>Sphingomonadaceae</taxon>
        <taxon>Sphingopyxis</taxon>
    </lineage>
</organism>
<reference evidence="4 5" key="1">
    <citation type="submission" date="2017-08" db="EMBL/GenBank/DDBJ databases">
        <title>Infants hospitalized years apart are colonized by the same room-sourced microbial strains.</title>
        <authorList>
            <person name="Brooks B."/>
            <person name="Olm M.R."/>
            <person name="Firek B.A."/>
            <person name="Baker R."/>
            <person name="Thomas B.C."/>
            <person name="Morowitz M.J."/>
            <person name="Banfield J.F."/>
        </authorList>
    </citation>
    <scope>NUCLEOTIDE SEQUENCE [LARGE SCALE GENOMIC DNA]</scope>
    <source>
        <strain evidence="4">S2_005_003_R2_47</strain>
    </source>
</reference>
<dbReference type="InterPro" id="IPR018946">
    <property type="entry name" value="PhoD-like_MPP"/>
</dbReference>
<feature type="signal peptide" evidence="1">
    <location>
        <begin position="1"/>
        <end position="31"/>
    </location>
</feature>
<name>A0A2W5MR80_SPHMC</name>
<feature type="domain" description="Phospholipase D N-terminal" evidence="3">
    <location>
        <begin position="40"/>
        <end position="127"/>
    </location>
</feature>
<keyword evidence="1" id="KW-0732">Signal</keyword>
<proteinExistence type="predicted"/>
<dbReference type="SUPFAM" id="SSF56300">
    <property type="entry name" value="Metallo-dependent phosphatases"/>
    <property type="match status" value="1"/>
</dbReference>
<evidence type="ECO:0000259" key="2">
    <source>
        <dbReference type="Pfam" id="PF09423"/>
    </source>
</evidence>
<evidence type="ECO:0000256" key="1">
    <source>
        <dbReference type="SAM" id="SignalP"/>
    </source>
</evidence>
<dbReference type="Pfam" id="PF09423">
    <property type="entry name" value="PhoD"/>
    <property type="match status" value="1"/>
</dbReference>
<dbReference type="Proteomes" id="UP000248597">
    <property type="component" value="Unassembled WGS sequence"/>
</dbReference>
<dbReference type="Pfam" id="PF16655">
    <property type="entry name" value="PhoD_N"/>
    <property type="match status" value="1"/>
</dbReference>
<evidence type="ECO:0000259" key="3">
    <source>
        <dbReference type="Pfam" id="PF16655"/>
    </source>
</evidence>
<evidence type="ECO:0000313" key="4">
    <source>
        <dbReference type="EMBL" id="PZQ20233.1"/>
    </source>
</evidence>
<dbReference type="EMBL" id="QFPJ01000075">
    <property type="protein sequence ID" value="PZQ20233.1"/>
    <property type="molecule type" value="Genomic_DNA"/>
</dbReference>
<evidence type="ECO:0000313" key="5">
    <source>
        <dbReference type="Proteomes" id="UP000248597"/>
    </source>
</evidence>
<accession>A0A2W5MR80</accession>
<dbReference type="InterPro" id="IPR038607">
    <property type="entry name" value="PhoD-like_sf"/>
</dbReference>
<gene>
    <name evidence="4" type="ORF">DI569_16220</name>
</gene>